<keyword evidence="1" id="KW-0812">Transmembrane</keyword>
<evidence type="ECO:0008006" key="4">
    <source>
        <dbReference type="Google" id="ProtNLM"/>
    </source>
</evidence>
<gene>
    <name evidence="2" type="ORF">C5746_28220</name>
</gene>
<evidence type="ECO:0000313" key="3">
    <source>
        <dbReference type="Proteomes" id="UP000252698"/>
    </source>
</evidence>
<feature type="transmembrane region" description="Helical" evidence="1">
    <location>
        <begin position="6"/>
        <end position="26"/>
    </location>
</feature>
<evidence type="ECO:0000256" key="1">
    <source>
        <dbReference type="SAM" id="Phobius"/>
    </source>
</evidence>
<sequence length="66" mass="7158">METVLTVIVVVIAVALYLLPSLIAFNRSSGDRWLVLLINVVFGATFLGWVLALYLALRKPKVSAAA</sequence>
<reference evidence="2 3" key="1">
    <citation type="journal article" date="2018" name="Front. Microbiol.">
        <title>Genome Sequencing of Streptomyces atratus SCSIOZH16 and Activation Production of Nocardamine via Metabolic Engineering.</title>
        <authorList>
            <person name="Li Y."/>
            <person name="Zhang C."/>
            <person name="Liu C."/>
            <person name="Ju J."/>
            <person name="Ma J."/>
        </authorList>
    </citation>
    <scope>NUCLEOTIDE SEQUENCE [LARGE SCALE GENOMIC DNA]</scope>
    <source>
        <strain evidence="2 3">SCSIO_ZH16</strain>
    </source>
</reference>
<dbReference type="EMBL" id="CP027306">
    <property type="protein sequence ID" value="AXE80183.1"/>
    <property type="molecule type" value="Genomic_DNA"/>
</dbReference>
<accession>A0A2Z5JIT1</accession>
<name>A0A2Z5JIT1_STRAR</name>
<feature type="transmembrane region" description="Helical" evidence="1">
    <location>
        <begin position="33"/>
        <end position="57"/>
    </location>
</feature>
<dbReference type="Pfam" id="PF14373">
    <property type="entry name" value="Imm_superinfect"/>
    <property type="match status" value="1"/>
</dbReference>
<dbReference type="GeneID" id="95522288"/>
<protein>
    <recommendedName>
        <fullName evidence="4">Superinfection immunity protein</fullName>
    </recommendedName>
</protein>
<dbReference type="RefSeq" id="WP_114246640.1">
    <property type="nucleotide sequence ID" value="NZ_CP027306.1"/>
</dbReference>
<dbReference type="KEGG" id="sata:C5746_28220"/>
<evidence type="ECO:0000313" key="2">
    <source>
        <dbReference type="EMBL" id="AXE80183.1"/>
    </source>
</evidence>
<dbReference type="InterPro" id="IPR016410">
    <property type="entry name" value="Phage_imm"/>
</dbReference>
<keyword evidence="1" id="KW-1133">Transmembrane helix</keyword>
<proteinExistence type="predicted"/>
<organism evidence="2 3">
    <name type="scientific">Streptomyces atratus</name>
    <dbReference type="NCBI Taxonomy" id="1893"/>
    <lineage>
        <taxon>Bacteria</taxon>
        <taxon>Bacillati</taxon>
        <taxon>Actinomycetota</taxon>
        <taxon>Actinomycetes</taxon>
        <taxon>Kitasatosporales</taxon>
        <taxon>Streptomycetaceae</taxon>
        <taxon>Streptomyces</taxon>
    </lineage>
</organism>
<keyword evidence="1" id="KW-0472">Membrane</keyword>
<dbReference type="Proteomes" id="UP000252698">
    <property type="component" value="Chromosome"/>
</dbReference>
<dbReference type="AlphaFoldDB" id="A0A2Z5JIT1"/>